<dbReference type="EMBL" id="BSDZ01000008">
    <property type="protein sequence ID" value="GLI60439.1"/>
    <property type="molecule type" value="Genomic_DNA"/>
</dbReference>
<dbReference type="PANTHER" id="PTHR36763">
    <property type="entry name" value="EXPRESSED PROTEIN"/>
    <property type="match status" value="1"/>
</dbReference>
<protein>
    <submittedName>
        <fullName evidence="2">Uncharacterized protein</fullName>
    </submittedName>
</protein>
<accession>A0ABQ5RTA0</accession>
<sequence>MQWLNSLVSEYEGRPLQKTGMLTKEQLMQFFQDSARQFNNPEFKQLLSVANKARGPVAVEEAINGMQREIFHSIGVQGDFGLKCLSKVNQVYADDALFLRQFYEHVQKEEMVMDEAEMPEAQFKSKYETLNRFREDMEARMSKMKSMSPEEQAVYMSQVYREILAQSAGADECCSNPHGCSHRQHAGTAGPQPPPAQGAPSVALVPGAGAAAPAPAAAGSSVASAMTEAEQLDFFSSLSTTSGKP</sequence>
<dbReference type="Proteomes" id="UP001165090">
    <property type="component" value="Unassembled WGS sequence"/>
</dbReference>
<evidence type="ECO:0000256" key="1">
    <source>
        <dbReference type="SAM" id="MobiDB-lite"/>
    </source>
</evidence>
<name>A0ABQ5RTA0_9CHLO</name>
<keyword evidence="3" id="KW-1185">Reference proteome</keyword>
<evidence type="ECO:0000313" key="3">
    <source>
        <dbReference type="Proteomes" id="UP001165090"/>
    </source>
</evidence>
<proteinExistence type="predicted"/>
<dbReference type="PANTHER" id="PTHR36763:SF1">
    <property type="entry name" value="EXPRESSED PROTEIN"/>
    <property type="match status" value="1"/>
</dbReference>
<comment type="caution">
    <text evidence="2">The sequence shown here is derived from an EMBL/GenBank/DDBJ whole genome shotgun (WGS) entry which is preliminary data.</text>
</comment>
<feature type="compositionally biased region" description="Low complexity" evidence="1">
    <location>
        <begin position="198"/>
        <end position="225"/>
    </location>
</feature>
<gene>
    <name evidence="2" type="ORF">VaNZ11_002592</name>
</gene>
<organism evidence="2 3">
    <name type="scientific">Volvox africanus</name>
    <dbReference type="NCBI Taxonomy" id="51714"/>
    <lineage>
        <taxon>Eukaryota</taxon>
        <taxon>Viridiplantae</taxon>
        <taxon>Chlorophyta</taxon>
        <taxon>core chlorophytes</taxon>
        <taxon>Chlorophyceae</taxon>
        <taxon>CS clade</taxon>
        <taxon>Chlamydomonadales</taxon>
        <taxon>Volvocaceae</taxon>
        <taxon>Volvox</taxon>
    </lineage>
</organism>
<feature type="region of interest" description="Disordered" evidence="1">
    <location>
        <begin position="177"/>
        <end position="225"/>
    </location>
</feature>
<reference evidence="2 3" key="1">
    <citation type="journal article" date="2023" name="IScience">
        <title>Expanded male sex-determining region conserved during the evolution of homothallism in the green alga Volvox.</title>
        <authorList>
            <person name="Yamamoto K."/>
            <person name="Matsuzaki R."/>
            <person name="Mahakham W."/>
            <person name="Heman W."/>
            <person name="Sekimoto H."/>
            <person name="Kawachi M."/>
            <person name="Minakuchi Y."/>
            <person name="Toyoda A."/>
            <person name="Nozaki H."/>
        </authorList>
    </citation>
    <scope>NUCLEOTIDE SEQUENCE [LARGE SCALE GENOMIC DNA]</scope>
    <source>
        <strain evidence="2 3">NIES-4468</strain>
    </source>
</reference>
<evidence type="ECO:0000313" key="2">
    <source>
        <dbReference type="EMBL" id="GLI60439.1"/>
    </source>
</evidence>